<evidence type="ECO:0000313" key="3">
    <source>
        <dbReference type="Proteomes" id="UP000238322"/>
    </source>
</evidence>
<dbReference type="RefSeq" id="WP_105328146.1">
    <property type="nucleotide sequence ID" value="NZ_PUHY01000004.1"/>
</dbReference>
<dbReference type="AlphaFoldDB" id="A0A2S8G5I0"/>
<dbReference type="Proteomes" id="UP000238322">
    <property type="component" value="Unassembled WGS sequence"/>
</dbReference>
<gene>
    <name evidence="2" type="ORF">C5Y83_02890</name>
</gene>
<dbReference type="EMBL" id="PUHY01000004">
    <property type="protein sequence ID" value="PQO39709.1"/>
    <property type="molecule type" value="Genomic_DNA"/>
</dbReference>
<dbReference type="GO" id="GO:0000166">
    <property type="term" value="F:nucleotide binding"/>
    <property type="evidence" value="ECO:0007669"/>
    <property type="project" value="InterPro"/>
</dbReference>
<dbReference type="SUPFAM" id="SSF51735">
    <property type="entry name" value="NAD(P)-binding Rossmann-fold domains"/>
    <property type="match status" value="1"/>
</dbReference>
<feature type="domain" description="Gfo/Idh/MocA-like oxidoreductase N-terminal" evidence="1">
    <location>
        <begin position="126"/>
        <end position="198"/>
    </location>
</feature>
<dbReference type="PANTHER" id="PTHR43708">
    <property type="entry name" value="CONSERVED EXPRESSED OXIDOREDUCTASE (EUROFUNG)"/>
    <property type="match status" value="1"/>
</dbReference>
<protein>
    <submittedName>
        <fullName evidence="2">Dehydrogenase</fullName>
    </submittedName>
</protein>
<dbReference type="Gene3D" id="3.40.50.720">
    <property type="entry name" value="NAD(P)-binding Rossmann-like Domain"/>
    <property type="match status" value="1"/>
</dbReference>
<sequence>MLYSIDVTWYHATTKDVSLPISRLILLPYHRTTFEGLAVKTTQTLLTTALFLVLSLTAASRIHAAEPLLIGLIGLDSSHAVAFTKAINAENPRPELADAKVVAAYPGGSPDISASTDRIEGFTKQISEMGIEIVPSIDALIKKVDAVIMNSVDGRVHLEQVKPVLKAGIPVFVDKPITASMKDAQELFALSKSTGTPCFSSSTLRFCNEVIELQKENQAGNITGCVAYSPCKLDPTHPDLFWYGIHGVETLFTVMGPGCVSVQRTKTEGADIVTGVWKDGRVGTFRGIRDGAAGYGVMVFGKKDIELVKIRASYDILVNEIVQFFRTGKPPVSPEETLEIVAFMTAADVSRDSDGQSVTLESVMKD</sequence>
<dbReference type="OrthoDB" id="128220at2"/>
<comment type="caution">
    <text evidence="2">The sequence shown here is derived from an EMBL/GenBank/DDBJ whole genome shotgun (WGS) entry which is preliminary data.</text>
</comment>
<dbReference type="Pfam" id="PF01408">
    <property type="entry name" value="GFO_IDH_MocA"/>
    <property type="match status" value="1"/>
</dbReference>
<reference evidence="2 3" key="1">
    <citation type="submission" date="2018-02" db="EMBL/GenBank/DDBJ databases">
        <title>Comparative genomes isolates from brazilian mangrove.</title>
        <authorList>
            <person name="Araujo J.E."/>
            <person name="Taketani R.G."/>
            <person name="Silva M.C.P."/>
            <person name="Loureco M.V."/>
            <person name="Andreote F.D."/>
        </authorList>
    </citation>
    <scope>NUCLEOTIDE SEQUENCE [LARGE SCALE GENOMIC DNA]</scope>
    <source>
        <strain evidence="2 3">Hex-1 MGV</strain>
    </source>
</reference>
<accession>A0A2S8G5I0</accession>
<dbReference type="InterPro" id="IPR051317">
    <property type="entry name" value="Gfo/Idh/MocA_oxidoreduct"/>
</dbReference>
<organism evidence="2 3">
    <name type="scientific">Blastopirellula marina</name>
    <dbReference type="NCBI Taxonomy" id="124"/>
    <lineage>
        <taxon>Bacteria</taxon>
        <taxon>Pseudomonadati</taxon>
        <taxon>Planctomycetota</taxon>
        <taxon>Planctomycetia</taxon>
        <taxon>Pirellulales</taxon>
        <taxon>Pirellulaceae</taxon>
        <taxon>Blastopirellula</taxon>
    </lineage>
</organism>
<name>A0A2S8G5I0_9BACT</name>
<proteinExistence type="predicted"/>
<evidence type="ECO:0000259" key="1">
    <source>
        <dbReference type="Pfam" id="PF01408"/>
    </source>
</evidence>
<dbReference type="PANTHER" id="PTHR43708:SF1">
    <property type="entry name" value="GALACTOSE_LACTOSE METABOLISM REGULATORY PROTEIN GAL80"/>
    <property type="match status" value="1"/>
</dbReference>
<evidence type="ECO:0000313" key="2">
    <source>
        <dbReference type="EMBL" id="PQO39709.1"/>
    </source>
</evidence>
<dbReference type="InterPro" id="IPR036291">
    <property type="entry name" value="NAD(P)-bd_dom_sf"/>
</dbReference>
<dbReference type="InterPro" id="IPR000683">
    <property type="entry name" value="Gfo/Idh/MocA-like_OxRdtase_N"/>
</dbReference>